<organism evidence="1 2">
    <name type="scientific">Cyanidiococcus yangmingshanensis</name>
    <dbReference type="NCBI Taxonomy" id="2690220"/>
    <lineage>
        <taxon>Eukaryota</taxon>
        <taxon>Rhodophyta</taxon>
        <taxon>Bangiophyceae</taxon>
        <taxon>Cyanidiales</taxon>
        <taxon>Cyanidiaceae</taxon>
        <taxon>Cyanidiococcus</taxon>
    </lineage>
</organism>
<protein>
    <submittedName>
        <fullName evidence="1">Uncharacterized protein</fullName>
    </submittedName>
</protein>
<dbReference type="AlphaFoldDB" id="A0A7J7IKU0"/>
<dbReference type="EMBL" id="VWRR01000005">
    <property type="protein sequence ID" value="KAF6003745.1"/>
    <property type="molecule type" value="Genomic_DNA"/>
</dbReference>
<evidence type="ECO:0000313" key="2">
    <source>
        <dbReference type="Proteomes" id="UP000530660"/>
    </source>
</evidence>
<reference evidence="1 2" key="1">
    <citation type="journal article" date="2020" name="J. Phycol.">
        <title>Comparative genome analysis reveals Cyanidiococcus gen. nov., a new extremophilic red algal genus sister to Cyanidioschyzon (Cyanidioschyzonaceae, Rhodophyta).</title>
        <authorList>
            <person name="Liu S.-L."/>
            <person name="Chiang Y.-R."/>
            <person name="Yoon H.S."/>
            <person name="Fu H.-Y."/>
        </authorList>
    </citation>
    <scope>NUCLEOTIDE SEQUENCE [LARGE SCALE GENOMIC DNA]</scope>
    <source>
        <strain evidence="1 2">THAL066</strain>
    </source>
</reference>
<dbReference type="Proteomes" id="UP000530660">
    <property type="component" value="Unassembled WGS sequence"/>
</dbReference>
<evidence type="ECO:0000313" key="1">
    <source>
        <dbReference type="EMBL" id="KAF6003745.1"/>
    </source>
</evidence>
<name>A0A7J7IKU0_9RHOD</name>
<sequence length="221" mass="24247">MERTKESLMIHSHPTPNIRYIPISTTSLLQQARSSVPPSIYAKADKFYSTIHPHPTPNIRYIPISTTSLLQQARSSVPPSIYAKAGKFYPLASPIRLSRCVHATASGGSRPPSGPAQRRSASISISSAFRSIRARSVFGYATALAHSDERYAERASKGRDVSKTGAVTEHAEDGARMLEWLRQTRAAFDSGRRDLGWSSVRDERLGAAHLECGGSRLRRGC</sequence>
<proteinExistence type="predicted"/>
<keyword evidence="2" id="KW-1185">Reference proteome</keyword>
<accession>A0A7J7IKU0</accession>
<gene>
    <name evidence="1" type="ORF">F1559_000530</name>
</gene>
<comment type="caution">
    <text evidence="1">The sequence shown here is derived from an EMBL/GenBank/DDBJ whole genome shotgun (WGS) entry which is preliminary data.</text>
</comment>